<dbReference type="STRING" id="477680.SAMN05421788_109114"/>
<gene>
    <name evidence="1" type="ORF">SAMN05421788_109114</name>
</gene>
<dbReference type="Proteomes" id="UP000186917">
    <property type="component" value="Unassembled WGS sequence"/>
</dbReference>
<protein>
    <submittedName>
        <fullName evidence="1">Uncharacterized protein</fullName>
    </submittedName>
</protein>
<evidence type="ECO:0000313" key="1">
    <source>
        <dbReference type="EMBL" id="SIT30048.1"/>
    </source>
</evidence>
<dbReference type="AlphaFoldDB" id="A0A1N7R4G9"/>
<accession>A0A1N7R4G9</accession>
<dbReference type="EMBL" id="FTOR01000009">
    <property type="protein sequence ID" value="SIT30048.1"/>
    <property type="molecule type" value="Genomic_DNA"/>
</dbReference>
<keyword evidence="2" id="KW-1185">Reference proteome</keyword>
<evidence type="ECO:0000313" key="2">
    <source>
        <dbReference type="Proteomes" id="UP000186917"/>
    </source>
</evidence>
<organism evidence="1 2">
    <name type="scientific">Filimonas lacunae</name>
    <dbReference type="NCBI Taxonomy" id="477680"/>
    <lineage>
        <taxon>Bacteria</taxon>
        <taxon>Pseudomonadati</taxon>
        <taxon>Bacteroidota</taxon>
        <taxon>Chitinophagia</taxon>
        <taxon>Chitinophagales</taxon>
        <taxon>Chitinophagaceae</taxon>
        <taxon>Filimonas</taxon>
    </lineage>
</organism>
<sequence>MHALVESVHYCVLQQVLGREQHLLRALQHLLDHEQVDTLPHRNCPLPLQRHPNTPHLLKLVINHLQLA</sequence>
<dbReference type="RefSeq" id="WP_144264125.1">
    <property type="nucleotide sequence ID" value="NZ_AP017422.1"/>
</dbReference>
<proteinExistence type="predicted"/>
<name>A0A1N7R4G9_9BACT</name>
<reference evidence="2" key="1">
    <citation type="submission" date="2017-01" db="EMBL/GenBank/DDBJ databases">
        <authorList>
            <person name="Varghese N."/>
            <person name="Submissions S."/>
        </authorList>
    </citation>
    <scope>NUCLEOTIDE SEQUENCE [LARGE SCALE GENOMIC DNA]</scope>
    <source>
        <strain evidence="2">DSM 21054</strain>
    </source>
</reference>